<evidence type="ECO:0000256" key="3">
    <source>
        <dbReference type="ARBA" id="ARBA00023242"/>
    </source>
</evidence>
<keyword evidence="4" id="KW-0472">Membrane</keyword>
<evidence type="ECO:0000256" key="4">
    <source>
        <dbReference type="RuleBase" id="RU364035"/>
    </source>
</evidence>
<comment type="caution">
    <text evidence="5">The sequence shown here is derived from an EMBL/GenBank/DDBJ whole genome shotgun (WGS) entry which is preliminary data.</text>
</comment>
<protein>
    <recommendedName>
        <fullName evidence="4">Nuclear pore protein</fullName>
    </recommendedName>
</protein>
<keyword evidence="4" id="KW-0509">mRNA transport</keyword>
<dbReference type="Proteomes" id="UP001530315">
    <property type="component" value="Unassembled WGS sequence"/>
</dbReference>
<dbReference type="AlphaFoldDB" id="A0ABD3N5C5"/>
<keyword evidence="4" id="KW-0811">Translocation</keyword>
<keyword evidence="3 4" id="KW-0539">Nucleus</keyword>
<dbReference type="PANTHER" id="PTHR11225">
    <property type="entry name" value="NUCLEAR PORE COMPLEX PROTEIN NUP93 NUCLEOPORIN NUP93 DEAD EYE PROTEIN"/>
    <property type="match status" value="1"/>
</dbReference>
<organism evidence="5 6">
    <name type="scientific">Stephanodiscus triporus</name>
    <dbReference type="NCBI Taxonomy" id="2934178"/>
    <lineage>
        <taxon>Eukaryota</taxon>
        <taxon>Sar</taxon>
        <taxon>Stramenopiles</taxon>
        <taxon>Ochrophyta</taxon>
        <taxon>Bacillariophyta</taxon>
        <taxon>Coscinodiscophyceae</taxon>
        <taxon>Thalassiosirophycidae</taxon>
        <taxon>Stephanodiscales</taxon>
        <taxon>Stephanodiscaceae</taxon>
        <taxon>Stephanodiscus</taxon>
    </lineage>
</organism>
<evidence type="ECO:0000256" key="1">
    <source>
        <dbReference type="ARBA" id="ARBA00004259"/>
    </source>
</evidence>
<dbReference type="GO" id="GO:0015031">
    <property type="term" value="P:protein transport"/>
    <property type="evidence" value="ECO:0007669"/>
    <property type="project" value="UniProtKB-KW"/>
</dbReference>
<dbReference type="PANTHER" id="PTHR11225:SF4">
    <property type="entry name" value="NUCLEAR PORE COMPLEX PROTEIN NUP93"/>
    <property type="match status" value="1"/>
</dbReference>
<sequence>MDIVYQLTALQQTRETIFGDGADGDARPDQRPRASLLNPTQSMVQCRRRVADSYERTKTRPSSRIAERPHTHYQVACLAMLGGSESISEAPTLEASGLVTTVEDYMYASLWHALHLADVPPSPMTMVGGPDGGLRKVAEAVARLASLVKEWGPSYFEQDEGDTNGNASSYISASSAVASAAWGGGTAGSGMSGGLARVPRSGGWAYALPLLASQQYETALAYLAEAGGGLGLLQATHIGIAMNAWGMCLCDFALEEESNVQETLLPMLVASYSASLQGLDASAALRYLVLLSGKRKFVKEQFEDIAGRIEPDGSRSNGALDSFFTKKEVSSLLLDSANHAIRVGKPTDAAELLVLSGRFGALFSFWFNAASQFHAIHLAHGRTYVQNTLDAEGNISLGNTFQLLMNLVVFFDRCRENQWEGAWVLMDDLQLIPKTESEMTVKVEAFRALDNCVRQVFHHVVLAAMEALCHLFQTLKLSSAGVSTDRLNAVDQSLNELRTRARLLVTFARLLNLPSLGDYDTHSRISQLERNMM</sequence>
<accession>A0ABD3N5C5</accession>
<gene>
    <name evidence="5" type="ORF">ACHAW5_006662</name>
</gene>
<keyword evidence="4" id="KW-0653">Protein transport</keyword>
<name>A0ABD3N5C5_9STRA</name>
<evidence type="ECO:0000256" key="2">
    <source>
        <dbReference type="ARBA" id="ARBA00010186"/>
    </source>
</evidence>
<keyword evidence="6" id="KW-1185">Reference proteome</keyword>
<dbReference type="EMBL" id="JALLAZ020001608">
    <property type="protein sequence ID" value="KAL3771253.1"/>
    <property type="molecule type" value="Genomic_DNA"/>
</dbReference>
<evidence type="ECO:0000313" key="6">
    <source>
        <dbReference type="Proteomes" id="UP001530315"/>
    </source>
</evidence>
<dbReference type="GO" id="GO:0051028">
    <property type="term" value="P:mRNA transport"/>
    <property type="evidence" value="ECO:0007669"/>
    <property type="project" value="UniProtKB-KW"/>
</dbReference>
<dbReference type="InterPro" id="IPR007231">
    <property type="entry name" value="Nucleoporin_int_Nup93/Nic96"/>
</dbReference>
<keyword evidence="4" id="KW-0813">Transport</keyword>
<comment type="similarity">
    <text evidence="2 4">Belongs to the nucleoporin interacting component (NIC) family.</text>
</comment>
<dbReference type="Pfam" id="PF04097">
    <property type="entry name" value="Nic96"/>
    <property type="match status" value="1"/>
</dbReference>
<evidence type="ECO:0000313" key="5">
    <source>
        <dbReference type="EMBL" id="KAL3771253.1"/>
    </source>
</evidence>
<proteinExistence type="inferred from homology"/>
<comment type="subcellular location">
    <subcellularLocation>
        <location evidence="1">Nucleus envelope</location>
    </subcellularLocation>
    <subcellularLocation>
        <location evidence="4">Nucleus</location>
        <location evidence="4">Nuclear pore complex</location>
    </subcellularLocation>
</comment>
<dbReference type="GO" id="GO:0005643">
    <property type="term" value="C:nuclear pore"/>
    <property type="evidence" value="ECO:0007669"/>
    <property type="project" value="UniProtKB-SubCell"/>
</dbReference>
<keyword evidence="4" id="KW-0906">Nuclear pore complex</keyword>
<reference evidence="5 6" key="1">
    <citation type="submission" date="2024-10" db="EMBL/GenBank/DDBJ databases">
        <title>Updated reference genomes for cyclostephanoid diatoms.</title>
        <authorList>
            <person name="Roberts W.R."/>
            <person name="Alverson A.J."/>
        </authorList>
    </citation>
    <scope>NUCLEOTIDE SEQUENCE [LARGE SCALE GENOMIC DNA]</scope>
    <source>
        <strain evidence="5 6">AJA276-08</strain>
    </source>
</reference>